<dbReference type="Proteomes" id="UP000603369">
    <property type="component" value="Unassembled WGS sequence"/>
</dbReference>
<evidence type="ECO:0000256" key="1">
    <source>
        <dbReference type="SAM" id="MobiDB-lite"/>
    </source>
</evidence>
<dbReference type="AlphaFoldDB" id="A0A8I1HVB2"/>
<dbReference type="SUPFAM" id="SSF52266">
    <property type="entry name" value="SGNH hydrolase"/>
    <property type="match status" value="1"/>
</dbReference>
<feature type="compositionally biased region" description="Polar residues" evidence="1">
    <location>
        <begin position="49"/>
        <end position="66"/>
    </location>
</feature>
<organism evidence="4 5">
    <name type="scientific">Corynebacterium tuberculostearicum</name>
    <dbReference type="NCBI Taxonomy" id="38304"/>
    <lineage>
        <taxon>Bacteria</taxon>
        <taxon>Bacillati</taxon>
        <taxon>Actinomycetota</taxon>
        <taxon>Actinomycetes</taxon>
        <taxon>Mycobacteriales</taxon>
        <taxon>Corynebacteriaceae</taxon>
        <taxon>Corynebacterium</taxon>
    </lineage>
</organism>
<evidence type="ECO:0000313" key="4">
    <source>
        <dbReference type="EMBL" id="MBK3427890.1"/>
    </source>
</evidence>
<dbReference type="EMBL" id="JAEHFL010000006">
    <property type="protein sequence ID" value="MBK3427890.1"/>
    <property type="molecule type" value="Genomic_DNA"/>
</dbReference>
<dbReference type="InterPro" id="IPR013830">
    <property type="entry name" value="SGNH_hydro"/>
</dbReference>
<keyword evidence="2" id="KW-0732">Signal</keyword>
<feature type="region of interest" description="Disordered" evidence="1">
    <location>
        <begin position="49"/>
        <end position="87"/>
    </location>
</feature>
<keyword evidence="5" id="KW-1185">Reference proteome</keyword>
<reference evidence="4 5" key="1">
    <citation type="submission" date="2020-12" db="EMBL/GenBank/DDBJ databases">
        <title>Draft genome sequence of the commensal strain Corynebacterium tuberculostearicum MFP09/CIP 102622 isolated from human skin.</title>
        <authorList>
            <person name="Boukerb A.M."/>
            <person name="Janvier X."/>
            <person name="Feuilloley M.G.J."/>
            <person name="Groboillot A."/>
        </authorList>
    </citation>
    <scope>NUCLEOTIDE SEQUENCE [LARGE SCALE GENOMIC DNA]</scope>
    <source>
        <strain evidence="4 5">CIP 102622</strain>
    </source>
</reference>
<sequence length="298" mass="31261">MPLKKLYAAATATGAAVAALSAPQAMAADAQTVMFGDSVFANPTYGQVGTTSSLSPSAGTTLSSATHGIEDAPGAPSPQGCPQGQSNVGRELGRVSGQHVANYACSAAKAAGHSHRKDFNEQINGAIANNDLNGQTKNVLIQFGANDFQEIVRPSLSSSNPYYDGMKNSIQRVRHAAPNARITVVGYPAISARNGAVCPLRTSAPGSSEAGFNMDYAGLVRTGEDQVNSAMYKAARANGVQYYDLRADSIGHGMCAPDSTRWISGKWEYSVPHNLFNHLTHLGNRNVAQLLNSKVLAH</sequence>
<dbReference type="Gene3D" id="3.40.50.1110">
    <property type="entry name" value="SGNH hydrolase"/>
    <property type="match status" value="1"/>
</dbReference>
<dbReference type="InterPro" id="IPR036514">
    <property type="entry name" value="SGNH_hydro_sf"/>
</dbReference>
<feature type="signal peptide" evidence="2">
    <location>
        <begin position="1"/>
        <end position="27"/>
    </location>
</feature>
<evidence type="ECO:0000313" key="5">
    <source>
        <dbReference type="Proteomes" id="UP000603369"/>
    </source>
</evidence>
<dbReference type="RefSeq" id="WP_005324921.1">
    <property type="nucleotide sequence ID" value="NZ_JAEHFL010000006.1"/>
</dbReference>
<comment type="caution">
    <text evidence="4">The sequence shown here is derived from an EMBL/GenBank/DDBJ whole genome shotgun (WGS) entry which is preliminary data.</text>
</comment>
<dbReference type="Pfam" id="PF13472">
    <property type="entry name" value="Lipase_GDSL_2"/>
    <property type="match status" value="1"/>
</dbReference>
<accession>A0A8I1HVB2</accession>
<proteinExistence type="predicted"/>
<gene>
    <name evidence="4" type="ORF">JDP02_05065</name>
</gene>
<evidence type="ECO:0000259" key="3">
    <source>
        <dbReference type="Pfam" id="PF13472"/>
    </source>
</evidence>
<evidence type="ECO:0000256" key="2">
    <source>
        <dbReference type="SAM" id="SignalP"/>
    </source>
</evidence>
<name>A0A8I1HVB2_9CORY</name>
<feature type="domain" description="SGNH hydrolase-type esterase" evidence="3">
    <location>
        <begin position="64"/>
        <end position="284"/>
    </location>
</feature>
<feature type="chain" id="PRO_5034262772" description="SGNH hydrolase-type esterase domain-containing protein" evidence="2">
    <location>
        <begin position="28"/>
        <end position="298"/>
    </location>
</feature>
<protein>
    <recommendedName>
        <fullName evidence="3">SGNH hydrolase-type esterase domain-containing protein</fullName>
    </recommendedName>
</protein>